<sequence>MRVEDVAREAGVSPITVSRALSSPAKVRPETRQRVADAVARTGYVVNSIASTLRSGRSSIVTAFVASLQNPHFASAMQGTVDAFEGSRYHLMFAQTGYSEELRADVVESVLPFRPAGILFTGVVRNEDTRVALKRLGVPVVEMWGDRPDPIDMLVGSSAFEGGRLMGEHFGRQGLRRIAYCGHTLDRGAERLTGFRAGLGPFGLAPGLVLPYEGTRTFGEGMSAIDHILAALPGCDAIFFGTDLLAVGALLRARQLGIDVPGQLAVAGYGDLDFAEHIDPALTSIRVSDYEMGRDAGAMLLKRLMGQRIEQPIVLLPVQLMARVSTQRHAGARE</sequence>
<evidence type="ECO:0000256" key="1">
    <source>
        <dbReference type="ARBA" id="ARBA00023015"/>
    </source>
</evidence>
<dbReference type="PROSITE" id="PS50932">
    <property type="entry name" value="HTH_LACI_2"/>
    <property type="match status" value="1"/>
</dbReference>
<evidence type="ECO:0000313" key="6">
    <source>
        <dbReference type="Proteomes" id="UP000782610"/>
    </source>
</evidence>
<organism evidence="5 6">
    <name type="scientific">Devosia nanyangense</name>
    <dbReference type="NCBI Taxonomy" id="1228055"/>
    <lineage>
        <taxon>Bacteria</taxon>
        <taxon>Pseudomonadati</taxon>
        <taxon>Pseudomonadota</taxon>
        <taxon>Alphaproteobacteria</taxon>
        <taxon>Hyphomicrobiales</taxon>
        <taxon>Devosiaceae</taxon>
        <taxon>Devosia</taxon>
    </lineage>
</organism>
<dbReference type="Proteomes" id="UP000782610">
    <property type="component" value="Unassembled WGS sequence"/>
</dbReference>
<dbReference type="SUPFAM" id="SSF47413">
    <property type="entry name" value="lambda repressor-like DNA-binding domains"/>
    <property type="match status" value="1"/>
</dbReference>
<dbReference type="CDD" id="cd01575">
    <property type="entry name" value="PBP1_GntR"/>
    <property type="match status" value="1"/>
</dbReference>
<evidence type="ECO:0000259" key="4">
    <source>
        <dbReference type="PROSITE" id="PS50932"/>
    </source>
</evidence>
<keyword evidence="1" id="KW-0805">Transcription regulation</keyword>
<dbReference type="Pfam" id="PF00356">
    <property type="entry name" value="LacI"/>
    <property type="match status" value="1"/>
</dbReference>
<dbReference type="PANTHER" id="PTHR30146:SF33">
    <property type="entry name" value="TRANSCRIPTIONAL REGULATOR"/>
    <property type="match status" value="1"/>
</dbReference>
<evidence type="ECO:0000256" key="3">
    <source>
        <dbReference type="ARBA" id="ARBA00023163"/>
    </source>
</evidence>
<name>A0A933L4G2_9HYPH</name>
<dbReference type="Pfam" id="PF13377">
    <property type="entry name" value="Peripla_BP_3"/>
    <property type="match status" value="1"/>
</dbReference>
<dbReference type="InterPro" id="IPR046335">
    <property type="entry name" value="LacI/GalR-like_sensor"/>
</dbReference>
<evidence type="ECO:0000313" key="5">
    <source>
        <dbReference type="EMBL" id="MBI4922165.1"/>
    </source>
</evidence>
<dbReference type="GO" id="GO:0003700">
    <property type="term" value="F:DNA-binding transcription factor activity"/>
    <property type="evidence" value="ECO:0007669"/>
    <property type="project" value="TreeGrafter"/>
</dbReference>
<dbReference type="InterPro" id="IPR028082">
    <property type="entry name" value="Peripla_BP_I"/>
</dbReference>
<dbReference type="SMART" id="SM00354">
    <property type="entry name" value="HTH_LACI"/>
    <property type="match status" value="1"/>
</dbReference>
<evidence type="ECO:0000256" key="2">
    <source>
        <dbReference type="ARBA" id="ARBA00023125"/>
    </source>
</evidence>
<dbReference type="PROSITE" id="PS00356">
    <property type="entry name" value="HTH_LACI_1"/>
    <property type="match status" value="1"/>
</dbReference>
<keyword evidence="3" id="KW-0804">Transcription</keyword>
<dbReference type="InterPro" id="IPR010982">
    <property type="entry name" value="Lambda_DNA-bd_dom_sf"/>
</dbReference>
<dbReference type="InterPro" id="IPR000843">
    <property type="entry name" value="HTH_LacI"/>
</dbReference>
<dbReference type="Gene3D" id="1.10.260.40">
    <property type="entry name" value="lambda repressor-like DNA-binding domains"/>
    <property type="match status" value="1"/>
</dbReference>
<dbReference type="CDD" id="cd01392">
    <property type="entry name" value="HTH_LacI"/>
    <property type="match status" value="1"/>
</dbReference>
<dbReference type="Gene3D" id="3.40.50.2300">
    <property type="match status" value="2"/>
</dbReference>
<gene>
    <name evidence="5" type="ORF">HY834_10470</name>
</gene>
<keyword evidence="2" id="KW-0238">DNA-binding</keyword>
<dbReference type="EMBL" id="JACRAF010000028">
    <property type="protein sequence ID" value="MBI4922165.1"/>
    <property type="molecule type" value="Genomic_DNA"/>
</dbReference>
<dbReference type="GO" id="GO:0000976">
    <property type="term" value="F:transcription cis-regulatory region binding"/>
    <property type="evidence" value="ECO:0007669"/>
    <property type="project" value="TreeGrafter"/>
</dbReference>
<protein>
    <submittedName>
        <fullName evidence="5">Substrate-binding domain-containing protein</fullName>
    </submittedName>
</protein>
<dbReference type="SUPFAM" id="SSF53822">
    <property type="entry name" value="Periplasmic binding protein-like I"/>
    <property type="match status" value="1"/>
</dbReference>
<feature type="domain" description="HTH lacI-type" evidence="4">
    <location>
        <begin position="1"/>
        <end position="55"/>
    </location>
</feature>
<dbReference type="PANTHER" id="PTHR30146">
    <property type="entry name" value="LACI-RELATED TRANSCRIPTIONAL REPRESSOR"/>
    <property type="match status" value="1"/>
</dbReference>
<dbReference type="AlphaFoldDB" id="A0A933L4G2"/>
<accession>A0A933L4G2</accession>
<reference evidence="5" key="1">
    <citation type="submission" date="2020-07" db="EMBL/GenBank/DDBJ databases">
        <title>Huge and variable diversity of episymbiotic CPR bacteria and DPANN archaea in groundwater ecosystems.</title>
        <authorList>
            <person name="He C.Y."/>
            <person name="Keren R."/>
            <person name="Whittaker M."/>
            <person name="Farag I.F."/>
            <person name="Doudna J."/>
            <person name="Cate J.H.D."/>
            <person name="Banfield J.F."/>
        </authorList>
    </citation>
    <scope>NUCLEOTIDE SEQUENCE</scope>
    <source>
        <strain evidence="5">NC_groundwater_1586_Pr3_B-0.1um_66_15</strain>
    </source>
</reference>
<proteinExistence type="predicted"/>
<comment type="caution">
    <text evidence="5">The sequence shown here is derived from an EMBL/GenBank/DDBJ whole genome shotgun (WGS) entry which is preliminary data.</text>
</comment>